<reference evidence="1" key="1">
    <citation type="submission" date="2025-08" db="UniProtKB">
        <authorList>
            <consortium name="Ensembl"/>
        </authorList>
    </citation>
    <scope>IDENTIFICATION</scope>
</reference>
<dbReference type="Ensembl" id="ENSOTST00005053152.2">
    <property type="protein sequence ID" value="ENSOTSP00005048897.2"/>
    <property type="gene ID" value="ENSOTSG00005023615.2"/>
</dbReference>
<keyword evidence="2" id="KW-1185">Reference proteome</keyword>
<organism evidence="1 2">
    <name type="scientific">Oncorhynchus tshawytscha</name>
    <name type="common">Chinook salmon</name>
    <name type="synonym">Salmo tshawytscha</name>
    <dbReference type="NCBI Taxonomy" id="74940"/>
    <lineage>
        <taxon>Eukaryota</taxon>
        <taxon>Metazoa</taxon>
        <taxon>Chordata</taxon>
        <taxon>Craniata</taxon>
        <taxon>Vertebrata</taxon>
        <taxon>Euteleostomi</taxon>
        <taxon>Actinopterygii</taxon>
        <taxon>Neopterygii</taxon>
        <taxon>Teleostei</taxon>
        <taxon>Protacanthopterygii</taxon>
        <taxon>Salmoniformes</taxon>
        <taxon>Salmonidae</taxon>
        <taxon>Salmoninae</taxon>
        <taxon>Oncorhynchus</taxon>
    </lineage>
</organism>
<protein>
    <recommendedName>
        <fullName evidence="3">Tc1-like transposase DDE domain-containing protein</fullName>
    </recommendedName>
</protein>
<proteinExistence type="predicted"/>
<reference evidence="1" key="2">
    <citation type="submission" date="2025-09" db="UniProtKB">
        <authorList>
            <consortium name="Ensembl"/>
        </authorList>
    </citation>
    <scope>IDENTIFICATION</scope>
</reference>
<evidence type="ECO:0000313" key="2">
    <source>
        <dbReference type="Proteomes" id="UP000694402"/>
    </source>
</evidence>
<dbReference type="Proteomes" id="UP000694402">
    <property type="component" value="Unassembled WGS sequence"/>
</dbReference>
<evidence type="ECO:0000313" key="1">
    <source>
        <dbReference type="Ensembl" id="ENSOTSP00005048897.2"/>
    </source>
</evidence>
<dbReference type="GeneTree" id="ENSGT01060000250555"/>
<dbReference type="GO" id="GO:0003676">
    <property type="term" value="F:nucleic acid binding"/>
    <property type="evidence" value="ECO:0007669"/>
    <property type="project" value="InterPro"/>
</dbReference>
<accession>A0A8C8LX59</accession>
<sequence>MTIVMFGGKRGGLQIKKHLNPIENLWAELKRYVRARRPTNLTQLQQLCQEEWAKIHSTYCGKLVEDYPKCLAQVKPFKCYKILIECM</sequence>
<evidence type="ECO:0008006" key="3">
    <source>
        <dbReference type="Google" id="ProtNLM"/>
    </source>
</evidence>
<name>A0A8C8LX59_ONCTS</name>
<dbReference type="Gene3D" id="3.30.420.10">
    <property type="entry name" value="Ribonuclease H-like superfamily/Ribonuclease H"/>
    <property type="match status" value="1"/>
</dbReference>
<dbReference type="InterPro" id="IPR036397">
    <property type="entry name" value="RNaseH_sf"/>
</dbReference>
<dbReference type="AlphaFoldDB" id="A0A8C8LX59"/>